<feature type="compositionally biased region" description="Polar residues" evidence="2">
    <location>
        <begin position="395"/>
        <end position="422"/>
    </location>
</feature>
<dbReference type="GO" id="GO:0005774">
    <property type="term" value="C:vacuolar membrane"/>
    <property type="evidence" value="ECO:0007669"/>
    <property type="project" value="TreeGrafter"/>
</dbReference>
<evidence type="ECO:0000256" key="2">
    <source>
        <dbReference type="SAM" id="MobiDB-lite"/>
    </source>
</evidence>
<keyword evidence="6" id="KW-1185">Reference proteome</keyword>
<dbReference type="AlphaFoldDB" id="A0A2G5H8I2"/>
<dbReference type="Proteomes" id="UP000230605">
    <property type="component" value="Chromosome 5"/>
</dbReference>
<evidence type="ECO:0000256" key="1">
    <source>
        <dbReference type="ARBA" id="ARBA00008433"/>
    </source>
</evidence>
<feature type="region of interest" description="Disordered" evidence="2">
    <location>
        <begin position="389"/>
        <end position="426"/>
    </location>
</feature>
<dbReference type="GO" id="GO:0005096">
    <property type="term" value="F:GTPase activator activity"/>
    <property type="evidence" value="ECO:0007669"/>
    <property type="project" value="TreeGrafter"/>
</dbReference>
<dbReference type="InterPro" id="IPR009348">
    <property type="entry name" value="NPR2-like"/>
</dbReference>
<dbReference type="Proteomes" id="UP001302367">
    <property type="component" value="Chromosome 5"/>
</dbReference>
<dbReference type="GO" id="GO:1990130">
    <property type="term" value="C:GATOR1 complex"/>
    <property type="evidence" value="ECO:0007669"/>
    <property type="project" value="TreeGrafter"/>
</dbReference>
<reference evidence="3 5" key="1">
    <citation type="submission" date="2015-10" db="EMBL/GenBank/DDBJ databases">
        <title>The cercosporin biosynthetic gene cluster was horizontally transferred to several fungal lineages and shown to be expanded in Cercospora beticola based on microsynteny with recipient genomes.</title>
        <authorList>
            <person name="De Jonge R."/>
            <person name="Ebert M.K."/>
            <person name="Suttle J.C."/>
            <person name="Jurick Ii W.M."/>
            <person name="Secor G.A."/>
            <person name="Thomma B.P."/>
            <person name="Van De Peer Y."/>
            <person name="Bolton M.D."/>
        </authorList>
    </citation>
    <scope>NUCLEOTIDE SEQUENCE [LARGE SCALE GENOMIC DNA]</scope>
    <source>
        <strain evidence="3 5">09-40</strain>
    </source>
</reference>
<feature type="compositionally biased region" description="Polar residues" evidence="2">
    <location>
        <begin position="452"/>
        <end position="463"/>
    </location>
</feature>
<accession>A0A2G5H8I2</accession>
<protein>
    <submittedName>
        <fullName evidence="3">Nitrogen permease regulator 2-like protein</fullName>
    </submittedName>
</protein>
<dbReference type="GO" id="GO:1904262">
    <property type="term" value="P:negative regulation of TORC1 signaling"/>
    <property type="evidence" value="ECO:0007669"/>
    <property type="project" value="TreeGrafter"/>
</dbReference>
<evidence type="ECO:0000313" key="3">
    <source>
        <dbReference type="EMBL" id="PIA88841.1"/>
    </source>
</evidence>
<comment type="similarity">
    <text evidence="1">Belongs to the NPR2 family.</text>
</comment>
<reference evidence="4 6" key="2">
    <citation type="submission" date="2023-09" db="EMBL/GenBank/DDBJ databases">
        <title>Complete-Gapless Cercospora beticola genome.</title>
        <authorList>
            <person name="Wyatt N.A."/>
            <person name="Spanner R.E."/>
            <person name="Bolton M.D."/>
        </authorList>
    </citation>
    <scope>NUCLEOTIDE SEQUENCE [LARGE SCALE GENOMIC DNA]</scope>
    <source>
        <strain evidence="4">Cb09-40</strain>
    </source>
</reference>
<dbReference type="OrthoDB" id="338854at2759"/>
<proteinExistence type="inferred from homology"/>
<name>A0A2G5H8I2_CERBT</name>
<gene>
    <name evidence="3" type="ORF">CB0940_07900</name>
    <name evidence="4" type="ORF">RHO25_008514</name>
</gene>
<sequence>MLQAIFYARFHPERGPSVIHQYPPNTIKSSDPISNPPLIVWSEVSSYIIAPYDLCNSPLSICNNGHRILGYPISLEHEDYDRNRFTFNICLVLDEYEDAKPWEQIVKKIAKFCVALEWEGCVLQHEEDHPGRNSSGEEDTSVEGGVQKGRVFMVLERIFEDLNHYGETCTRVDGVKGEDGLYVLNLRLETEKDFAKRTPERVRSWDVPLLVRNLPDPGEWTWDLTLQRMYGFIDGIRHVKKIAELADVEIKLVKRAVKELVYHGRAVLLDVFHFQAIYACTPEVVDFFNNEELQDECRKYIAIHVESEPQKQQDGRKSETNGSERNIIPSREHIIALYADLQPGLQLQEYCLTHKTQLANIDVRRLITFGLLKGFLRRIHKYAFSSSHPLHLPQRSLSPVLSRRSAGTTQKSFRSGHTATTRSGDDAVREFERAWRKAALTSGWATPPSGPHPSSLSKSQRSADQVRTEEDEKLRSFLDGEHCLDAICVEMGLSEKKVLERLRGYGRSGEVVLFNK</sequence>
<dbReference type="EMBL" id="LKMD01000108">
    <property type="protein sequence ID" value="PIA88841.1"/>
    <property type="molecule type" value="Genomic_DNA"/>
</dbReference>
<evidence type="ECO:0000313" key="5">
    <source>
        <dbReference type="Proteomes" id="UP000230605"/>
    </source>
</evidence>
<dbReference type="PANTHER" id="PTHR12991">
    <property type="entry name" value="NITROGEN PERMEASE REGULATOR 2/TUMOR SUPPRESSOR CANDIDATE 4"/>
    <property type="match status" value="1"/>
</dbReference>
<organism evidence="3 5">
    <name type="scientific">Cercospora beticola</name>
    <name type="common">Sugarbeet leaf spot fungus</name>
    <dbReference type="NCBI Taxonomy" id="122368"/>
    <lineage>
        <taxon>Eukaryota</taxon>
        <taxon>Fungi</taxon>
        <taxon>Dikarya</taxon>
        <taxon>Ascomycota</taxon>
        <taxon>Pezizomycotina</taxon>
        <taxon>Dothideomycetes</taxon>
        <taxon>Dothideomycetidae</taxon>
        <taxon>Mycosphaerellales</taxon>
        <taxon>Mycosphaerellaceae</taxon>
        <taxon>Cercospora</taxon>
    </lineage>
</organism>
<evidence type="ECO:0000313" key="6">
    <source>
        <dbReference type="Proteomes" id="UP001302367"/>
    </source>
</evidence>
<dbReference type="EMBL" id="CP134188">
    <property type="protein sequence ID" value="WPB03870.1"/>
    <property type="molecule type" value="Genomic_DNA"/>
</dbReference>
<evidence type="ECO:0000313" key="4">
    <source>
        <dbReference type="EMBL" id="WPB03870.1"/>
    </source>
</evidence>
<feature type="region of interest" description="Disordered" evidence="2">
    <location>
        <begin position="442"/>
        <end position="471"/>
    </location>
</feature>
<dbReference type="GO" id="GO:0010508">
    <property type="term" value="P:positive regulation of autophagy"/>
    <property type="evidence" value="ECO:0007669"/>
    <property type="project" value="TreeGrafter"/>
</dbReference>
<dbReference type="PANTHER" id="PTHR12991:SF10">
    <property type="entry name" value="GATOR COMPLEX PROTEIN NPRL2"/>
    <property type="match status" value="1"/>
</dbReference>
<dbReference type="Pfam" id="PF06218">
    <property type="entry name" value="NPR2"/>
    <property type="match status" value="1"/>
</dbReference>